<evidence type="ECO:0000313" key="15">
    <source>
        <dbReference type="Proteomes" id="UP000053268"/>
    </source>
</evidence>
<dbReference type="STRING" id="66420.A0A194PW59"/>
<feature type="domain" description="RTR1-type" evidence="13">
    <location>
        <begin position="56"/>
        <end position="141"/>
    </location>
</feature>
<evidence type="ECO:0000256" key="5">
    <source>
        <dbReference type="ARBA" id="ARBA00022801"/>
    </source>
</evidence>
<dbReference type="AlphaFoldDB" id="A0A194PW59"/>
<evidence type="ECO:0000256" key="1">
    <source>
        <dbReference type="ARBA" id="ARBA00004123"/>
    </source>
</evidence>
<dbReference type="InterPro" id="IPR039693">
    <property type="entry name" value="Rtr1/RPAP2"/>
</dbReference>
<evidence type="ECO:0000256" key="9">
    <source>
        <dbReference type="ARBA" id="ARBA00047761"/>
    </source>
</evidence>
<evidence type="ECO:0000313" key="14">
    <source>
        <dbReference type="EMBL" id="KPI95370.1"/>
    </source>
</evidence>
<comment type="catalytic activity">
    <reaction evidence="10 12">
        <text>O-phospho-L-threonyl-[protein] + H2O = L-threonyl-[protein] + phosphate</text>
        <dbReference type="Rhea" id="RHEA:47004"/>
        <dbReference type="Rhea" id="RHEA-COMP:11060"/>
        <dbReference type="Rhea" id="RHEA-COMP:11605"/>
        <dbReference type="ChEBI" id="CHEBI:15377"/>
        <dbReference type="ChEBI" id="CHEBI:30013"/>
        <dbReference type="ChEBI" id="CHEBI:43474"/>
        <dbReference type="ChEBI" id="CHEBI:61977"/>
        <dbReference type="EC" id="3.1.3.16"/>
    </reaction>
</comment>
<dbReference type="InterPro" id="IPR038534">
    <property type="entry name" value="Rtr1/RPAP2_sf"/>
</dbReference>
<dbReference type="GO" id="GO:0008270">
    <property type="term" value="F:zinc ion binding"/>
    <property type="evidence" value="ECO:0007669"/>
    <property type="project" value="UniProtKB-KW"/>
</dbReference>
<comment type="similarity">
    <text evidence="2 11 12">Belongs to the RPAP2 family.</text>
</comment>
<comment type="catalytic activity">
    <reaction evidence="9 12">
        <text>O-phospho-L-seryl-[protein] + H2O = L-seryl-[protein] + phosphate</text>
        <dbReference type="Rhea" id="RHEA:20629"/>
        <dbReference type="Rhea" id="RHEA-COMP:9863"/>
        <dbReference type="Rhea" id="RHEA-COMP:11604"/>
        <dbReference type="ChEBI" id="CHEBI:15377"/>
        <dbReference type="ChEBI" id="CHEBI:29999"/>
        <dbReference type="ChEBI" id="CHEBI:43474"/>
        <dbReference type="ChEBI" id="CHEBI:83421"/>
        <dbReference type="EC" id="3.1.3.16"/>
    </reaction>
</comment>
<keyword evidence="3 12" id="KW-0479">Metal-binding</keyword>
<keyword evidence="6 12" id="KW-0862">Zinc</keyword>
<dbReference type="PANTHER" id="PTHR14732">
    <property type="entry name" value="RNA POLYMERASE II SUBUNIT B1 CTD PHOSPHATASE RPAP2-RELATED"/>
    <property type="match status" value="1"/>
</dbReference>
<evidence type="ECO:0000256" key="11">
    <source>
        <dbReference type="PROSITE-ProRule" id="PRU00812"/>
    </source>
</evidence>
<dbReference type="Pfam" id="PF04181">
    <property type="entry name" value="RPAP2_Rtr1"/>
    <property type="match status" value="1"/>
</dbReference>
<gene>
    <name evidence="14" type="ORF">RR46_08829</name>
</gene>
<protein>
    <recommendedName>
        <fullName evidence="12">RNA polymerase II subunit B1 CTD phosphatase RPAP2 homolog</fullName>
        <ecNumber evidence="12">3.1.3.16</ecNumber>
    </recommendedName>
</protein>
<dbReference type="PANTHER" id="PTHR14732:SF0">
    <property type="entry name" value="RNA POLYMERASE II SUBUNIT B1 CTD PHOSPHATASE RPAP2-RELATED"/>
    <property type="match status" value="1"/>
</dbReference>
<evidence type="ECO:0000256" key="6">
    <source>
        <dbReference type="ARBA" id="ARBA00022833"/>
    </source>
</evidence>
<sequence length="589" mass="68127">MDENNVKQKKKPTKIEEMTKEQIREAIIKKRECNARAQQIVESLLEKDITTTYFLQCLPEINQCHFEDVVEERCITQLCGYPLCNRTLLEKEIPKQKYKISIKTNKVYDITARKSFCSNSCFKSAMHVKKQMLTSPLWFREYEEMPKFHLLPLDTVGSLGLEVDLGQVERVKVEPERQTFISINDFTNASLNEMDNNDEQTNSDFPIKDSELSRTDAYASDNKLKVISSNDSGNKVIIENKTLDKNMEQNKDVIISGQKLDVAAKPKPQKVNPLSIVGEIVEKAEKKVDPIIVNPPSEIKNTSIKKQQQRKQPSVTTLTIDVEKCLSEWLTVDSMIFLFGEERVREMVADKGECIKEYLNNYAQSIFYNSNTYDQYQALCRKLNMLELEDRKYDAQTLQRETKPWPDYSILQEESKKMQLKVKAYFSGEFEVPVSTESIPEISQINPTDKESAITQLPLVDRNAQKALRRKIVCQHINKVLPDILRSLNLSALTISSDIRLLVNTFKLKANNITFKPIQWNLIAIIFIKLLSLKDRRLNYLLEQPTAFQHMQLLLLSYKQDGGYLDRLISWLTDVDRLLDVNDTQLTIE</sequence>
<dbReference type="EMBL" id="KQ459596">
    <property type="protein sequence ID" value="KPI95370.1"/>
    <property type="molecule type" value="Genomic_DNA"/>
</dbReference>
<evidence type="ECO:0000256" key="7">
    <source>
        <dbReference type="ARBA" id="ARBA00022912"/>
    </source>
</evidence>
<evidence type="ECO:0000256" key="3">
    <source>
        <dbReference type="ARBA" id="ARBA00022723"/>
    </source>
</evidence>
<evidence type="ECO:0000256" key="8">
    <source>
        <dbReference type="ARBA" id="ARBA00023242"/>
    </source>
</evidence>
<keyword evidence="7 12" id="KW-0904">Protein phosphatase</keyword>
<dbReference type="PROSITE" id="PS51479">
    <property type="entry name" value="ZF_RTR1"/>
    <property type="match status" value="1"/>
</dbReference>
<organism evidence="14 15">
    <name type="scientific">Papilio xuthus</name>
    <name type="common">Asian swallowtail butterfly</name>
    <dbReference type="NCBI Taxonomy" id="66420"/>
    <lineage>
        <taxon>Eukaryota</taxon>
        <taxon>Metazoa</taxon>
        <taxon>Ecdysozoa</taxon>
        <taxon>Arthropoda</taxon>
        <taxon>Hexapoda</taxon>
        <taxon>Insecta</taxon>
        <taxon>Pterygota</taxon>
        <taxon>Neoptera</taxon>
        <taxon>Endopterygota</taxon>
        <taxon>Lepidoptera</taxon>
        <taxon>Glossata</taxon>
        <taxon>Ditrysia</taxon>
        <taxon>Papilionoidea</taxon>
        <taxon>Papilionidae</taxon>
        <taxon>Papilioninae</taxon>
        <taxon>Papilio</taxon>
    </lineage>
</organism>
<keyword evidence="15" id="KW-1185">Reference proteome</keyword>
<dbReference type="GO" id="GO:0043175">
    <property type="term" value="F:RNA polymerase core enzyme binding"/>
    <property type="evidence" value="ECO:0007669"/>
    <property type="project" value="UniProtKB-UniRule"/>
</dbReference>
<dbReference type="Gene3D" id="1.25.40.820">
    <property type="match status" value="1"/>
</dbReference>
<dbReference type="InterPro" id="IPR007308">
    <property type="entry name" value="Rtr1/RPAP2_dom"/>
</dbReference>
<keyword evidence="5 12" id="KW-0378">Hydrolase</keyword>
<comment type="function">
    <text evidence="12">Putative RNA polymerase II subunit B1 C-terminal domain (CTD) phosphatase involved in RNA polymerase II transcription regulation.</text>
</comment>
<dbReference type="EC" id="3.1.3.16" evidence="12"/>
<evidence type="ECO:0000256" key="4">
    <source>
        <dbReference type="ARBA" id="ARBA00022771"/>
    </source>
</evidence>
<evidence type="ECO:0000256" key="2">
    <source>
        <dbReference type="ARBA" id="ARBA00005676"/>
    </source>
</evidence>
<proteinExistence type="inferred from homology"/>
<dbReference type="Proteomes" id="UP000053268">
    <property type="component" value="Unassembled WGS sequence"/>
</dbReference>
<dbReference type="GO" id="GO:0008420">
    <property type="term" value="F:RNA polymerase II CTD heptapeptide repeat phosphatase activity"/>
    <property type="evidence" value="ECO:0007669"/>
    <property type="project" value="UniProtKB-UniRule"/>
</dbReference>
<dbReference type="GO" id="GO:0005737">
    <property type="term" value="C:cytoplasm"/>
    <property type="evidence" value="ECO:0007669"/>
    <property type="project" value="TreeGrafter"/>
</dbReference>
<keyword evidence="8 12" id="KW-0539">Nucleus</keyword>
<keyword evidence="4 12" id="KW-0863">Zinc-finger</keyword>
<evidence type="ECO:0000256" key="12">
    <source>
        <dbReference type="RuleBase" id="RU367080"/>
    </source>
</evidence>
<accession>A0A194PW59</accession>
<evidence type="ECO:0000259" key="13">
    <source>
        <dbReference type="PROSITE" id="PS51479"/>
    </source>
</evidence>
<reference evidence="14 15" key="1">
    <citation type="journal article" date="2015" name="Nat. Commun.">
        <title>Outbred genome sequencing and CRISPR/Cas9 gene editing in butterflies.</title>
        <authorList>
            <person name="Li X."/>
            <person name="Fan D."/>
            <person name="Zhang W."/>
            <person name="Liu G."/>
            <person name="Zhang L."/>
            <person name="Zhao L."/>
            <person name="Fang X."/>
            <person name="Chen L."/>
            <person name="Dong Y."/>
            <person name="Chen Y."/>
            <person name="Ding Y."/>
            <person name="Zhao R."/>
            <person name="Feng M."/>
            <person name="Zhu Y."/>
            <person name="Feng Y."/>
            <person name="Jiang X."/>
            <person name="Zhu D."/>
            <person name="Xiang H."/>
            <person name="Feng X."/>
            <person name="Li S."/>
            <person name="Wang J."/>
            <person name="Zhang G."/>
            <person name="Kronforst M.R."/>
            <person name="Wang W."/>
        </authorList>
    </citation>
    <scope>NUCLEOTIDE SEQUENCE [LARGE SCALE GENOMIC DNA]</scope>
    <source>
        <strain evidence="14">Ya'a_city_454_Px</strain>
        <tissue evidence="14">Whole body</tissue>
    </source>
</reference>
<evidence type="ECO:0000256" key="10">
    <source>
        <dbReference type="ARBA" id="ARBA00048336"/>
    </source>
</evidence>
<name>A0A194PW59_PAPXU</name>
<comment type="subcellular location">
    <subcellularLocation>
        <location evidence="1 12">Nucleus</location>
    </subcellularLocation>
</comment>
<dbReference type="GO" id="GO:0005634">
    <property type="term" value="C:nucleus"/>
    <property type="evidence" value="ECO:0007669"/>
    <property type="project" value="UniProtKB-SubCell"/>
</dbReference>